<gene>
    <name evidence="1" type="ORF">CRG98_044887</name>
</gene>
<reference evidence="1 2" key="1">
    <citation type="submission" date="2017-11" db="EMBL/GenBank/DDBJ databases">
        <title>De-novo sequencing of pomegranate (Punica granatum L.) genome.</title>
        <authorList>
            <person name="Akparov Z."/>
            <person name="Amiraslanov A."/>
            <person name="Hajiyeva S."/>
            <person name="Abbasov M."/>
            <person name="Kaur K."/>
            <person name="Hamwieh A."/>
            <person name="Solovyev V."/>
            <person name="Salamov A."/>
            <person name="Braich B."/>
            <person name="Kosarev P."/>
            <person name="Mahmoud A."/>
            <person name="Hajiyev E."/>
            <person name="Babayeva S."/>
            <person name="Izzatullayeva V."/>
            <person name="Mammadov A."/>
            <person name="Mammadov A."/>
            <person name="Sharifova S."/>
            <person name="Ojaghi J."/>
            <person name="Eynullazada K."/>
            <person name="Bayramov B."/>
            <person name="Abdulazimova A."/>
            <person name="Shahmuradov I."/>
        </authorList>
    </citation>
    <scope>NUCLEOTIDE SEQUENCE [LARGE SCALE GENOMIC DNA]</scope>
    <source>
        <strain evidence="2">cv. AG2017</strain>
        <tissue evidence="1">Leaf</tissue>
    </source>
</reference>
<keyword evidence="2" id="KW-1185">Reference proteome</keyword>
<accession>A0A2I0HSK9</accession>
<sequence>MVISSLCRSNFIEGLRTEEGRRETANAAELQFRCSGRSNGLVGGGALARGFKLTITARLRNVEGSHLSFFTPKPTCGPLDGSRTRGRSDR</sequence>
<protein>
    <submittedName>
        <fullName evidence="1">Uncharacterized protein</fullName>
    </submittedName>
</protein>
<dbReference type="EMBL" id="PGOL01005745">
    <property type="protein sequence ID" value="PKI34709.1"/>
    <property type="molecule type" value="Genomic_DNA"/>
</dbReference>
<evidence type="ECO:0000313" key="1">
    <source>
        <dbReference type="EMBL" id="PKI34709.1"/>
    </source>
</evidence>
<organism evidence="1 2">
    <name type="scientific">Punica granatum</name>
    <name type="common">Pomegranate</name>
    <dbReference type="NCBI Taxonomy" id="22663"/>
    <lineage>
        <taxon>Eukaryota</taxon>
        <taxon>Viridiplantae</taxon>
        <taxon>Streptophyta</taxon>
        <taxon>Embryophyta</taxon>
        <taxon>Tracheophyta</taxon>
        <taxon>Spermatophyta</taxon>
        <taxon>Magnoliopsida</taxon>
        <taxon>eudicotyledons</taxon>
        <taxon>Gunneridae</taxon>
        <taxon>Pentapetalae</taxon>
        <taxon>rosids</taxon>
        <taxon>malvids</taxon>
        <taxon>Myrtales</taxon>
        <taxon>Lythraceae</taxon>
        <taxon>Punica</taxon>
    </lineage>
</organism>
<dbReference type="AlphaFoldDB" id="A0A2I0HSK9"/>
<comment type="caution">
    <text evidence="1">The sequence shown here is derived from an EMBL/GenBank/DDBJ whole genome shotgun (WGS) entry which is preliminary data.</text>
</comment>
<evidence type="ECO:0000313" key="2">
    <source>
        <dbReference type="Proteomes" id="UP000233551"/>
    </source>
</evidence>
<dbReference type="Proteomes" id="UP000233551">
    <property type="component" value="Unassembled WGS sequence"/>
</dbReference>
<proteinExistence type="predicted"/>
<name>A0A2I0HSK9_PUNGR</name>